<accession>A0ABY3U3X7</accession>
<dbReference type="GO" id="GO:0016787">
    <property type="term" value="F:hydrolase activity"/>
    <property type="evidence" value="ECO:0007669"/>
    <property type="project" value="UniProtKB-KW"/>
</dbReference>
<feature type="domain" description="Beta-lactamase class A catalytic" evidence="1">
    <location>
        <begin position="32"/>
        <end position="240"/>
    </location>
</feature>
<evidence type="ECO:0000313" key="2">
    <source>
        <dbReference type="EMBL" id="ULN52471.1"/>
    </source>
</evidence>
<evidence type="ECO:0000313" key="3">
    <source>
        <dbReference type="Proteomes" id="UP001055200"/>
    </source>
</evidence>
<keyword evidence="3" id="KW-1185">Reference proteome</keyword>
<dbReference type="PANTHER" id="PTHR35333:SF3">
    <property type="entry name" value="BETA-LACTAMASE-TYPE TRANSPEPTIDASE FOLD CONTAINING PROTEIN"/>
    <property type="match status" value="1"/>
</dbReference>
<dbReference type="InterPro" id="IPR012338">
    <property type="entry name" value="Beta-lactam/transpept-like"/>
</dbReference>
<name>A0ABY3U3X7_9MYCO</name>
<keyword evidence="2" id="KW-0378">Hydrolase</keyword>
<dbReference type="Proteomes" id="UP001055200">
    <property type="component" value="Chromosome"/>
</dbReference>
<evidence type="ECO:0000259" key="1">
    <source>
        <dbReference type="Pfam" id="PF13354"/>
    </source>
</evidence>
<dbReference type="InterPro" id="IPR045155">
    <property type="entry name" value="Beta-lactam_cat"/>
</dbReference>
<reference evidence="2" key="1">
    <citation type="submission" date="2022-08" db="EMBL/GenBank/DDBJ databases">
        <title>Complete genome sequence of 14 non-tuberculosis mycobacteria type-strains.</title>
        <authorList>
            <person name="Igarashi Y."/>
            <person name="Osugi A."/>
            <person name="Mitarai S."/>
        </authorList>
    </citation>
    <scope>NUCLEOTIDE SEQUENCE</scope>
    <source>
        <strain evidence="2">DSM 45575</strain>
    </source>
</reference>
<organism evidence="2 3">
    <name type="scientific">Mycolicibacillus parakoreensis</name>
    <dbReference type="NCBI Taxonomy" id="1069221"/>
    <lineage>
        <taxon>Bacteria</taxon>
        <taxon>Bacillati</taxon>
        <taxon>Actinomycetota</taxon>
        <taxon>Actinomycetes</taxon>
        <taxon>Mycobacteriales</taxon>
        <taxon>Mycobacteriaceae</taxon>
        <taxon>Mycolicibacillus</taxon>
    </lineage>
</organism>
<dbReference type="EMBL" id="CP092365">
    <property type="protein sequence ID" value="ULN52471.1"/>
    <property type="molecule type" value="Genomic_DNA"/>
</dbReference>
<dbReference type="Pfam" id="PF13354">
    <property type="entry name" value="Beta-lactamase2"/>
    <property type="match status" value="1"/>
</dbReference>
<protein>
    <submittedName>
        <fullName evidence="2">Class A beta-lactamase-related serine hydrolase</fullName>
    </submittedName>
</protein>
<dbReference type="Gene3D" id="3.40.710.10">
    <property type="entry name" value="DD-peptidase/beta-lactamase superfamily"/>
    <property type="match status" value="1"/>
</dbReference>
<proteinExistence type="predicted"/>
<dbReference type="RefSeq" id="WP_240170743.1">
    <property type="nucleotide sequence ID" value="NZ_CP092365.1"/>
</dbReference>
<dbReference type="PANTHER" id="PTHR35333">
    <property type="entry name" value="BETA-LACTAMASE"/>
    <property type="match status" value="1"/>
</dbReference>
<sequence>MPPPRPAPRLELPGVRWSVLAHRLDRPGAPLIEHGAATVLASASAAKMLLLIALAEGIETGSLTPDQPIARADTAPVADSGIWQHLRADTLALTDAARLVGLVSDNWATNALIDVVGGIEAITAVAERAGLTAVCLHDKVRDVRAATHPAALSTGSAAGYAALWAALAERRVLGAAVSERVWGWLCGGLDLSMVAASFGLDPLSHSGPDRGVSVINKTGTDVGVRADTGVVSGPTGSVVYACLANWRVADPRDATRDAVLAVMGEIGAVLQEAVVSPVR</sequence>
<dbReference type="InterPro" id="IPR000871">
    <property type="entry name" value="Beta-lactam_class-A"/>
</dbReference>
<gene>
    <name evidence="2" type="ORF">MIU77_16780</name>
</gene>
<dbReference type="SUPFAM" id="SSF56601">
    <property type="entry name" value="beta-lactamase/transpeptidase-like"/>
    <property type="match status" value="1"/>
</dbReference>